<proteinExistence type="predicted"/>
<dbReference type="InterPro" id="IPR017871">
    <property type="entry name" value="ABC_transporter-like_CS"/>
</dbReference>
<dbReference type="EMBL" id="BJUX01000017">
    <property type="protein sequence ID" value="GEK89569.1"/>
    <property type="molecule type" value="Genomic_DNA"/>
</dbReference>
<sequence>MTDNIIEVNNISFNVGHEKILSGVDFSIVKGERVTITGPSGGGKSTLLKIIASILTPTKGNIVYKGKDVSEIDPIDYRKEVSYFFQNATLFDQTVRDNLAFPYEIRDEEFNETKSVTMLERLKLNRSYLDKEVKDLSGGEKQRVALVRNLLYKPEVILLDEVTSSLDAENKDIIYSILDELNEEDNMTILSVTHDEREINKADRIIRILDGKVAEQ</sequence>
<keyword evidence="3" id="KW-0997">Cell inner membrane</keyword>
<evidence type="ECO:0000313" key="13">
    <source>
        <dbReference type="Proteomes" id="UP000321425"/>
    </source>
</evidence>
<keyword evidence="8" id="KW-0472">Membrane</keyword>
<dbReference type="PROSITE" id="PS50893">
    <property type="entry name" value="ABC_TRANSPORTER_2"/>
    <property type="match status" value="1"/>
</dbReference>
<dbReference type="InterPro" id="IPR003593">
    <property type="entry name" value="AAA+_ATPase"/>
</dbReference>
<dbReference type="InterPro" id="IPR003439">
    <property type="entry name" value="ABC_transporter-like_ATP-bd"/>
</dbReference>
<evidence type="ECO:0000256" key="5">
    <source>
        <dbReference type="ARBA" id="ARBA00022741"/>
    </source>
</evidence>
<keyword evidence="13" id="KW-1185">Reference proteome</keyword>
<keyword evidence="2" id="KW-1003">Cell membrane</keyword>
<evidence type="ECO:0000259" key="9">
    <source>
        <dbReference type="PROSITE" id="PS50893"/>
    </source>
</evidence>
<evidence type="ECO:0000256" key="7">
    <source>
        <dbReference type="ARBA" id="ARBA00022967"/>
    </source>
</evidence>
<evidence type="ECO:0000313" key="10">
    <source>
        <dbReference type="EMBL" id="GEK89569.1"/>
    </source>
</evidence>
<dbReference type="Proteomes" id="UP000321425">
    <property type="component" value="Unassembled WGS sequence"/>
</dbReference>
<feature type="domain" description="ABC transporter" evidence="9">
    <location>
        <begin position="6"/>
        <end position="216"/>
    </location>
</feature>
<protein>
    <submittedName>
        <fullName evidence="10">ABC transporter ATP-binding protein</fullName>
    </submittedName>
    <submittedName>
        <fullName evidence="11">Putative ABC transport system ATP-binding protein</fullName>
    </submittedName>
</protein>
<keyword evidence="5" id="KW-0547">Nucleotide-binding</keyword>
<dbReference type="InterPro" id="IPR027417">
    <property type="entry name" value="P-loop_NTPase"/>
</dbReference>
<evidence type="ECO:0000256" key="1">
    <source>
        <dbReference type="ARBA" id="ARBA00022448"/>
    </source>
</evidence>
<organism evidence="11 12">
    <name type="scientific">Alkalibacterium putridalgicola</name>
    <dbReference type="NCBI Taxonomy" id="426703"/>
    <lineage>
        <taxon>Bacteria</taxon>
        <taxon>Bacillati</taxon>
        <taxon>Bacillota</taxon>
        <taxon>Bacilli</taxon>
        <taxon>Lactobacillales</taxon>
        <taxon>Carnobacteriaceae</taxon>
        <taxon>Alkalibacterium</taxon>
    </lineage>
</organism>
<dbReference type="Proteomes" id="UP000198548">
    <property type="component" value="Unassembled WGS sequence"/>
</dbReference>
<evidence type="ECO:0000256" key="3">
    <source>
        <dbReference type="ARBA" id="ARBA00022519"/>
    </source>
</evidence>
<dbReference type="STRING" id="426703.SAMN04488100_12048"/>
<evidence type="ECO:0000313" key="11">
    <source>
        <dbReference type="EMBL" id="SEM01947.1"/>
    </source>
</evidence>
<keyword evidence="1" id="KW-0813">Transport</keyword>
<evidence type="ECO:0000256" key="8">
    <source>
        <dbReference type="ARBA" id="ARBA00023136"/>
    </source>
</evidence>
<dbReference type="Pfam" id="PF00005">
    <property type="entry name" value="ABC_tran"/>
    <property type="match status" value="1"/>
</dbReference>
<evidence type="ECO:0000256" key="6">
    <source>
        <dbReference type="ARBA" id="ARBA00022840"/>
    </source>
</evidence>
<dbReference type="Gene3D" id="3.40.50.300">
    <property type="entry name" value="P-loop containing nucleotide triphosphate hydrolases"/>
    <property type="match status" value="1"/>
</dbReference>
<name>A0A1H7UZL5_9LACT</name>
<dbReference type="GO" id="GO:0006817">
    <property type="term" value="P:phosphate ion transport"/>
    <property type="evidence" value="ECO:0007669"/>
    <property type="project" value="UniProtKB-KW"/>
</dbReference>
<keyword evidence="6 11" id="KW-0067">ATP-binding</keyword>
<dbReference type="PROSITE" id="PS00211">
    <property type="entry name" value="ABC_TRANSPORTER_1"/>
    <property type="match status" value="1"/>
</dbReference>
<evidence type="ECO:0000256" key="2">
    <source>
        <dbReference type="ARBA" id="ARBA00022475"/>
    </source>
</evidence>
<dbReference type="SUPFAM" id="SSF52540">
    <property type="entry name" value="P-loop containing nucleoside triphosphate hydrolases"/>
    <property type="match status" value="1"/>
</dbReference>
<dbReference type="GO" id="GO:0016887">
    <property type="term" value="F:ATP hydrolysis activity"/>
    <property type="evidence" value="ECO:0007669"/>
    <property type="project" value="InterPro"/>
</dbReference>
<reference evidence="11 12" key="1">
    <citation type="submission" date="2016-10" db="EMBL/GenBank/DDBJ databases">
        <authorList>
            <person name="de Groot N.N."/>
        </authorList>
    </citation>
    <scope>NUCLEOTIDE SEQUENCE [LARGE SCALE GENOMIC DNA]</scope>
    <source>
        <strain evidence="11 12">DSM 19182</strain>
    </source>
</reference>
<dbReference type="GO" id="GO:0005524">
    <property type="term" value="F:ATP binding"/>
    <property type="evidence" value="ECO:0007669"/>
    <property type="project" value="UniProtKB-KW"/>
</dbReference>
<keyword evidence="7" id="KW-1278">Translocase</keyword>
<accession>A0A1H7UZL5</accession>
<dbReference type="RefSeq" id="WP_091488646.1">
    <property type="nucleotide sequence ID" value="NZ_BJUX01000017.1"/>
</dbReference>
<reference evidence="10 13" key="2">
    <citation type="submission" date="2019-07" db="EMBL/GenBank/DDBJ databases">
        <title>Whole genome shotgun sequence of Alkalibacterium putridalgicola NBRC 103243.</title>
        <authorList>
            <person name="Hosoyama A."/>
            <person name="Uohara A."/>
            <person name="Ohji S."/>
            <person name="Ichikawa N."/>
        </authorList>
    </citation>
    <scope>NUCLEOTIDE SEQUENCE [LARGE SCALE GENOMIC DNA]</scope>
    <source>
        <strain evidence="10 13">NBRC 103243</strain>
    </source>
</reference>
<dbReference type="AlphaFoldDB" id="A0A1H7UZL5"/>
<keyword evidence="4" id="KW-0592">Phosphate transport</keyword>
<dbReference type="PANTHER" id="PTHR43423">
    <property type="entry name" value="ABC TRANSPORTER I FAMILY MEMBER 17"/>
    <property type="match status" value="1"/>
</dbReference>
<evidence type="ECO:0000256" key="4">
    <source>
        <dbReference type="ARBA" id="ARBA00022592"/>
    </source>
</evidence>
<dbReference type="OrthoDB" id="9785080at2"/>
<dbReference type="SMART" id="SM00382">
    <property type="entry name" value="AAA"/>
    <property type="match status" value="1"/>
</dbReference>
<dbReference type="EMBL" id="FOBL01000020">
    <property type="protein sequence ID" value="SEM01947.1"/>
    <property type="molecule type" value="Genomic_DNA"/>
</dbReference>
<gene>
    <name evidence="10" type="ORF">APU01nite_16080</name>
    <name evidence="11" type="ORF">SAMN04488100_12048</name>
</gene>
<evidence type="ECO:0000313" key="12">
    <source>
        <dbReference type="Proteomes" id="UP000198548"/>
    </source>
</evidence>
<dbReference type="PANTHER" id="PTHR43423:SF12">
    <property type="entry name" value="IRON EXPORT ATP-BINDING PROTEIN FETA-RELATED"/>
    <property type="match status" value="1"/>
</dbReference>